<evidence type="ECO:0000256" key="2">
    <source>
        <dbReference type="ARBA" id="ARBA00022448"/>
    </source>
</evidence>
<feature type="transmembrane region" description="Helical" evidence="10">
    <location>
        <begin position="73"/>
        <end position="97"/>
    </location>
</feature>
<keyword evidence="3" id="KW-0050">Antiport</keyword>
<feature type="transmembrane region" description="Helical" evidence="10">
    <location>
        <begin position="371"/>
        <end position="392"/>
    </location>
</feature>
<dbReference type="PANTHER" id="PTHR43298:SF2">
    <property type="entry name" value="FMN_FAD EXPORTER YEEO-RELATED"/>
    <property type="match status" value="1"/>
</dbReference>
<evidence type="ECO:0000256" key="10">
    <source>
        <dbReference type="SAM" id="Phobius"/>
    </source>
</evidence>
<evidence type="ECO:0000313" key="12">
    <source>
        <dbReference type="Proteomes" id="UP000199373"/>
    </source>
</evidence>
<gene>
    <name evidence="11" type="ORF">SAMN04487850_1786</name>
</gene>
<keyword evidence="8 10" id="KW-0472">Membrane</keyword>
<evidence type="ECO:0000256" key="6">
    <source>
        <dbReference type="ARBA" id="ARBA00022989"/>
    </source>
</evidence>
<organism evidence="11 12">
    <name type="scientific">Prevotella aff. ruminicola Tc2-24</name>
    <dbReference type="NCBI Taxonomy" id="81582"/>
    <lineage>
        <taxon>Bacteria</taxon>
        <taxon>Pseudomonadati</taxon>
        <taxon>Bacteroidota</taxon>
        <taxon>Bacteroidia</taxon>
        <taxon>Bacteroidales</taxon>
        <taxon>Prevotellaceae</taxon>
        <taxon>Prevotella</taxon>
    </lineage>
</organism>
<evidence type="ECO:0000256" key="3">
    <source>
        <dbReference type="ARBA" id="ARBA00022449"/>
    </source>
</evidence>
<evidence type="ECO:0000256" key="9">
    <source>
        <dbReference type="ARBA" id="ARBA00031636"/>
    </source>
</evidence>
<dbReference type="EMBL" id="FOIQ01000004">
    <property type="protein sequence ID" value="SEW14107.1"/>
    <property type="molecule type" value="Genomic_DNA"/>
</dbReference>
<feature type="transmembrane region" description="Helical" evidence="10">
    <location>
        <begin position="180"/>
        <end position="200"/>
    </location>
</feature>
<dbReference type="Proteomes" id="UP000199373">
    <property type="component" value="Unassembled WGS sequence"/>
</dbReference>
<evidence type="ECO:0000256" key="5">
    <source>
        <dbReference type="ARBA" id="ARBA00022692"/>
    </source>
</evidence>
<dbReference type="CDD" id="cd13137">
    <property type="entry name" value="MATE_NorM_like"/>
    <property type="match status" value="1"/>
</dbReference>
<dbReference type="PIRSF" id="PIRSF006603">
    <property type="entry name" value="DinF"/>
    <property type="match status" value="1"/>
</dbReference>
<dbReference type="PANTHER" id="PTHR43298">
    <property type="entry name" value="MULTIDRUG RESISTANCE PROTEIN NORM-RELATED"/>
    <property type="match status" value="1"/>
</dbReference>
<dbReference type="GO" id="GO:0015297">
    <property type="term" value="F:antiporter activity"/>
    <property type="evidence" value="ECO:0007669"/>
    <property type="project" value="UniProtKB-KW"/>
</dbReference>
<dbReference type="GO" id="GO:0006811">
    <property type="term" value="P:monoatomic ion transport"/>
    <property type="evidence" value="ECO:0007669"/>
    <property type="project" value="UniProtKB-KW"/>
</dbReference>
<dbReference type="AlphaFoldDB" id="A0A1I0PIN5"/>
<feature type="transmembrane region" description="Helical" evidence="10">
    <location>
        <begin position="331"/>
        <end position="351"/>
    </location>
</feature>
<keyword evidence="12" id="KW-1185">Reference proteome</keyword>
<dbReference type="GO" id="GO:0005886">
    <property type="term" value="C:plasma membrane"/>
    <property type="evidence" value="ECO:0007669"/>
    <property type="project" value="UniProtKB-SubCell"/>
</dbReference>
<evidence type="ECO:0000256" key="1">
    <source>
        <dbReference type="ARBA" id="ARBA00004651"/>
    </source>
</evidence>
<protein>
    <recommendedName>
        <fullName evidence="9">Multidrug-efflux transporter</fullName>
    </recommendedName>
</protein>
<dbReference type="RefSeq" id="WP_091915989.1">
    <property type="nucleotide sequence ID" value="NZ_FOIQ01000004.1"/>
</dbReference>
<dbReference type="Pfam" id="PF01554">
    <property type="entry name" value="MatE"/>
    <property type="match status" value="2"/>
</dbReference>
<dbReference type="InterPro" id="IPR048279">
    <property type="entry name" value="MdtK-like"/>
</dbReference>
<dbReference type="GO" id="GO:0042910">
    <property type="term" value="F:xenobiotic transmembrane transporter activity"/>
    <property type="evidence" value="ECO:0007669"/>
    <property type="project" value="InterPro"/>
</dbReference>
<feature type="transmembrane region" description="Helical" evidence="10">
    <location>
        <begin position="26"/>
        <end position="49"/>
    </location>
</feature>
<dbReference type="NCBIfam" id="TIGR00797">
    <property type="entry name" value="matE"/>
    <property type="match status" value="1"/>
</dbReference>
<sequence length="465" mass="49807">MKMVKNSELLLSYIREGRTMTRREKLWLIVSLSIPSILAQISATVMFFIDASMVGHLGAKASAAIGLVESTGWLLGGLASAANMGFSVQVAHFIGANDFEAARRVLRQSLVCCLVWSLIISITAIGIAPFLPYWIGGSEEIAHDASLYFAIIGLAGIFFQMEGLAGSMLKCSGNMKIPSILNIGMCLMDVVFNFVFIYVLDMGVKGAAMGTGLAELVTAALMLYFLLYRSKMLSLIGRPGSFKPRSNTVRTAFKIGAPMGLQHLLMGSAQIVSTLIVAPLGTVAIAAHSLAITVESLCYMPGYGTAEAATTLVGQGIGAGQKALTRSFARMSVGLGITVMTVMGMLMWLFAPELMALMSPVEEVITLGSQILRIEAWAEPMFAAAIVINGVFIGAGDTLIPAVMSLCSMWFVRLTLAASFAPKYGLKGVWTAMAIELTFRGSIFLTRLFKGGWADKLNLQKTENK</sequence>
<feature type="transmembrane region" description="Helical" evidence="10">
    <location>
        <begin position="109"/>
        <end position="135"/>
    </location>
</feature>
<keyword evidence="4" id="KW-1003">Cell membrane</keyword>
<keyword evidence="2" id="KW-0813">Transport</keyword>
<evidence type="ECO:0000256" key="7">
    <source>
        <dbReference type="ARBA" id="ARBA00023065"/>
    </source>
</evidence>
<feature type="transmembrane region" description="Helical" evidence="10">
    <location>
        <begin position="147"/>
        <end position="168"/>
    </location>
</feature>
<proteinExistence type="predicted"/>
<feature type="transmembrane region" description="Helical" evidence="10">
    <location>
        <begin position="206"/>
        <end position="228"/>
    </location>
</feature>
<keyword evidence="6 10" id="KW-1133">Transmembrane helix</keyword>
<accession>A0A1I0PIN5</accession>
<name>A0A1I0PIN5_9BACT</name>
<keyword evidence="5 10" id="KW-0812">Transmembrane</keyword>
<comment type="subcellular location">
    <subcellularLocation>
        <location evidence="1">Cell membrane</location>
        <topology evidence="1">Multi-pass membrane protein</topology>
    </subcellularLocation>
</comment>
<evidence type="ECO:0000256" key="4">
    <source>
        <dbReference type="ARBA" id="ARBA00022475"/>
    </source>
</evidence>
<keyword evidence="7" id="KW-0406">Ion transport</keyword>
<evidence type="ECO:0000256" key="8">
    <source>
        <dbReference type="ARBA" id="ARBA00023136"/>
    </source>
</evidence>
<dbReference type="InterPro" id="IPR002528">
    <property type="entry name" value="MATE_fam"/>
</dbReference>
<reference evidence="11 12" key="1">
    <citation type="submission" date="2016-10" db="EMBL/GenBank/DDBJ databases">
        <authorList>
            <person name="de Groot N.N."/>
        </authorList>
    </citation>
    <scope>NUCLEOTIDE SEQUENCE [LARGE SCALE GENOMIC DNA]</scope>
    <source>
        <strain evidence="11 12">TC2-24</strain>
    </source>
</reference>
<dbReference type="InterPro" id="IPR050222">
    <property type="entry name" value="MATE_MdtK"/>
</dbReference>
<evidence type="ECO:0000313" key="11">
    <source>
        <dbReference type="EMBL" id="SEW14107.1"/>
    </source>
</evidence>